<feature type="region of interest" description="Disordered" evidence="1">
    <location>
        <begin position="181"/>
        <end position="211"/>
    </location>
</feature>
<gene>
    <name evidence="2" type="ORF">RDWZM_004879</name>
</gene>
<evidence type="ECO:0000313" key="3">
    <source>
        <dbReference type="Proteomes" id="UP001142055"/>
    </source>
</evidence>
<sequence>MNSGLSYRGIGSSSHRSYIRSAESGRSSNQKGIRELSPTKYYRTQHSIQRIEKFLDKQAVRDLIIEYDKDDIFINGEDEWYQQLAEDWNENAIINFSKINDGRRVEWGEELRVQFTGNKQTNNKNVERKSEQIKPMPKDEPNKPTKRSKVGGAFTKPRSTLWNLFFMVSNIKVVQTGIKRRKERNKNNNNYNNQNNHRQGQSSGDIFSIYP</sequence>
<dbReference type="AlphaFoldDB" id="A0A9Q0M4X5"/>
<reference evidence="2" key="1">
    <citation type="submission" date="2022-12" db="EMBL/GenBank/DDBJ databases">
        <title>Genome assemblies of Blomia tropicalis.</title>
        <authorList>
            <person name="Cui Y."/>
        </authorList>
    </citation>
    <scope>NUCLEOTIDE SEQUENCE</scope>
    <source>
        <tissue evidence="2">Adult mites</tissue>
    </source>
</reference>
<protein>
    <submittedName>
        <fullName evidence="2">Uncharacterized protein</fullName>
    </submittedName>
</protein>
<name>A0A9Q0M4X5_BLOTA</name>
<evidence type="ECO:0000256" key="1">
    <source>
        <dbReference type="SAM" id="MobiDB-lite"/>
    </source>
</evidence>
<organism evidence="2 3">
    <name type="scientific">Blomia tropicalis</name>
    <name type="common">Mite</name>
    <dbReference type="NCBI Taxonomy" id="40697"/>
    <lineage>
        <taxon>Eukaryota</taxon>
        <taxon>Metazoa</taxon>
        <taxon>Ecdysozoa</taxon>
        <taxon>Arthropoda</taxon>
        <taxon>Chelicerata</taxon>
        <taxon>Arachnida</taxon>
        <taxon>Acari</taxon>
        <taxon>Acariformes</taxon>
        <taxon>Sarcoptiformes</taxon>
        <taxon>Astigmata</taxon>
        <taxon>Glycyphagoidea</taxon>
        <taxon>Echimyopodidae</taxon>
        <taxon>Blomia</taxon>
    </lineage>
</organism>
<feature type="region of interest" description="Disordered" evidence="1">
    <location>
        <begin position="17"/>
        <end position="38"/>
    </location>
</feature>
<feature type="compositionally biased region" description="Basic and acidic residues" evidence="1">
    <location>
        <begin position="125"/>
        <end position="143"/>
    </location>
</feature>
<feature type="compositionally biased region" description="Low complexity" evidence="1">
    <location>
        <begin position="187"/>
        <end position="196"/>
    </location>
</feature>
<dbReference type="Proteomes" id="UP001142055">
    <property type="component" value="Chromosome 2"/>
</dbReference>
<comment type="caution">
    <text evidence="2">The sequence shown here is derived from an EMBL/GenBank/DDBJ whole genome shotgun (WGS) entry which is preliminary data.</text>
</comment>
<accession>A0A9Q0M4X5</accession>
<evidence type="ECO:0000313" key="2">
    <source>
        <dbReference type="EMBL" id="KAJ6219067.1"/>
    </source>
</evidence>
<keyword evidence="3" id="KW-1185">Reference proteome</keyword>
<feature type="region of interest" description="Disordered" evidence="1">
    <location>
        <begin position="116"/>
        <end position="153"/>
    </location>
</feature>
<proteinExistence type="predicted"/>
<dbReference type="EMBL" id="JAPWDV010000002">
    <property type="protein sequence ID" value="KAJ6219067.1"/>
    <property type="molecule type" value="Genomic_DNA"/>
</dbReference>